<evidence type="ECO:0000313" key="8">
    <source>
        <dbReference type="Proteomes" id="UP001480973"/>
    </source>
</evidence>
<keyword evidence="5" id="KW-1133">Transmembrane helix</keyword>
<evidence type="ECO:0000259" key="6">
    <source>
        <dbReference type="Pfam" id="PF01095"/>
    </source>
</evidence>
<comment type="caution">
    <text evidence="7">The sequence shown here is derived from an EMBL/GenBank/DDBJ whole genome shotgun (WGS) entry which is preliminary data.</text>
</comment>
<organism evidence="7 8">
    <name type="scientific">Lachnospira intestinalis</name>
    <dbReference type="NCBI Taxonomy" id="3133158"/>
    <lineage>
        <taxon>Bacteria</taxon>
        <taxon>Bacillati</taxon>
        <taxon>Bacillota</taxon>
        <taxon>Clostridia</taxon>
        <taxon>Lachnospirales</taxon>
        <taxon>Lachnospiraceae</taxon>
        <taxon>Lachnospira</taxon>
    </lineage>
</organism>
<dbReference type="Proteomes" id="UP001480973">
    <property type="component" value="Unassembled WGS sequence"/>
</dbReference>
<dbReference type="InterPro" id="IPR000070">
    <property type="entry name" value="Pectinesterase_cat"/>
</dbReference>
<evidence type="ECO:0000313" key="7">
    <source>
        <dbReference type="EMBL" id="MEQ2535216.1"/>
    </source>
</evidence>
<dbReference type="PANTHER" id="PTHR31321:SF57">
    <property type="entry name" value="PECTINESTERASE 53-RELATED"/>
    <property type="match status" value="1"/>
</dbReference>
<evidence type="ECO:0000256" key="5">
    <source>
        <dbReference type="SAM" id="Phobius"/>
    </source>
</evidence>
<dbReference type="PANTHER" id="PTHR31321">
    <property type="entry name" value="ACYL-COA THIOESTER HYDROLASE YBHC-RELATED"/>
    <property type="match status" value="1"/>
</dbReference>
<dbReference type="EMBL" id="JBBMES010000008">
    <property type="protein sequence ID" value="MEQ2535216.1"/>
    <property type="molecule type" value="Genomic_DNA"/>
</dbReference>
<name>A0ABV1GP48_9FIRM</name>
<dbReference type="InterPro" id="IPR011050">
    <property type="entry name" value="Pectin_lyase_fold/virulence"/>
</dbReference>
<feature type="transmembrane region" description="Helical" evidence="5">
    <location>
        <begin position="1074"/>
        <end position="1098"/>
    </location>
</feature>
<evidence type="ECO:0000256" key="3">
    <source>
        <dbReference type="ARBA" id="ARBA00023085"/>
    </source>
</evidence>
<evidence type="ECO:0000256" key="1">
    <source>
        <dbReference type="ARBA" id="ARBA00008891"/>
    </source>
</evidence>
<sequence length="1107" mass="119691">MKFRSLKRVMAVVLTALLAVTAMPSGLTGLLSVKAAEPEITKTTTTYDFTKSGKWSNVATVGAVLPDNYGIILGKTAGSGVSNDGTLRFRNGNVLYFPIKDDTTKATVTMTCNGDKPDRLVIFGDNTKDTTYNVAMSSKGTTVTVDDIDDYIRTVEGKKYLALVSNGDIKAKTITIDEYNPINSVTVSGTVENAVQRGVKSIKFKNLDNDKAAVVIADIDASGKYTAVLKRIAGNTNYVAVITKAGSKVDDTNDANKFTLTGNSAAAEVNLKAVEAPVATVAGTFTGVPDAALKGDVAVELVPDDTSLDTVTLSLTKTADGNYTYAQEYIVPDKDYAVVIKNADDYEVTEKINKAEGKYSDVAINASKKPVVDVKGSFVTSDKKNANVTKITFKNMDTPDYTYTFDVSGKSYSVKLRAGEYETSVECEGYTAYDHVSVGNTAVSNDVYLNAPEDTSAVAYEAEVKVGAGQKFEKIADAVKYIARMERSKDERVTVVLTDDLYREQVIVDTPNITIKSAKESGSTITWYYGVGFSYYSAKKTTDGKNGSYYDEAWAVDKYYKTAVEQNPGHWGSTVNLFANAKGFKAENITFENSLNRYLTQEELADGADKNVAPACTARTTENIDVRSKAAKERAAVIYIQADDTEYKDCKFLSSQDTVYTGDAQEVSYFKNCVIEGTTDYICGDGNPVFDECTLSMYSYSDMEAVASYIVASKAKGKHGYIFNNCKIVTTSSTGLKATSKNILARAWGAGTVTWLNTEVESANMIDPVAYKDMNAKVKDAHYYEYNTHTPDGTAVDTSARAEGVTILTAEDAAKIDIKALHTAGEWIVDKEATEEEAGSKHKECTVCGHVMEEAVIDKLTPPTPDPEPTPDKPNADVEVKGDAPAIKNDADTVKEIASSVKLTDEEKEAVKAGADIKFNIVVKDEVKAGDKELIDTKISSLVNNGVVGKVFDITIEKQVGSNAAVKAEFNSEITLKVQVPEELINKDDSKTRTYKIIRVHDGEVTVIDKENCVFDEETGLITFKTDKFSTYAIVYEDAAKTVVTPGNTDNNQPAAPEAEKPAAEGSSPNTGDMGMMAVVMMMSLMAAAMLGAAYVLFAQARSRKRS</sequence>
<proteinExistence type="inferred from homology"/>
<keyword evidence="2" id="KW-0378">Hydrolase</keyword>
<keyword evidence="3" id="KW-0063">Aspartyl esterase</keyword>
<feature type="region of interest" description="Disordered" evidence="4">
    <location>
        <begin position="1044"/>
        <end position="1071"/>
    </location>
</feature>
<evidence type="ECO:0000256" key="4">
    <source>
        <dbReference type="SAM" id="MobiDB-lite"/>
    </source>
</evidence>
<dbReference type="Pfam" id="PF01095">
    <property type="entry name" value="Pectinesterase"/>
    <property type="match status" value="1"/>
</dbReference>
<protein>
    <submittedName>
        <fullName evidence="7">Pectinesterase family protein</fullName>
    </submittedName>
</protein>
<evidence type="ECO:0000256" key="2">
    <source>
        <dbReference type="ARBA" id="ARBA00022801"/>
    </source>
</evidence>
<keyword evidence="8" id="KW-1185">Reference proteome</keyword>
<accession>A0ABV1GP48</accession>
<comment type="similarity">
    <text evidence="1">Belongs to the pectinesterase family.</text>
</comment>
<keyword evidence="5" id="KW-0812">Transmembrane</keyword>
<dbReference type="SUPFAM" id="SSF51126">
    <property type="entry name" value="Pectin lyase-like"/>
    <property type="match status" value="1"/>
</dbReference>
<reference evidence="7 8" key="1">
    <citation type="submission" date="2024-03" db="EMBL/GenBank/DDBJ databases">
        <title>Human intestinal bacterial collection.</title>
        <authorList>
            <person name="Pauvert C."/>
            <person name="Hitch T.C.A."/>
            <person name="Clavel T."/>
        </authorList>
    </citation>
    <scope>NUCLEOTIDE SEQUENCE [LARGE SCALE GENOMIC DNA]</scope>
    <source>
        <strain evidence="7 8">CLA-JM-H10</strain>
    </source>
</reference>
<feature type="domain" description="Pectinesterase catalytic" evidence="6">
    <location>
        <begin position="629"/>
        <end position="813"/>
    </location>
</feature>
<gene>
    <name evidence="7" type="ORF">WMO38_08825</name>
</gene>
<dbReference type="InterPro" id="IPR012334">
    <property type="entry name" value="Pectin_lyas_fold"/>
</dbReference>
<dbReference type="Gene3D" id="2.160.20.10">
    <property type="entry name" value="Single-stranded right-handed beta-helix, Pectin lyase-like"/>
    <property type="match status" value="1"/>
</dbReference>
<keyword evidence="5" id="KW-0472">Membrane</keyword>